<sequence>MQTNDTSGDFQPRHTINGRGIYKTAVGSTNGDGLDGKQSLADLSVTVALCIRTECQYFVHRCRLCDVSDVNIQAIMHRKQRPGASSSMESFIEMPTYFVFP</sequence>
<organism evidence="1 2">
    <name type="scientific">Dreissena polymorpha</name>
    <name type="common">Zebra mussel</name>
    <name type="synonym">Mytilus polymorpha</name>
    <dbReference type="NCBI Taxonomy" id="45954"/>
    <lineage>
        <taxon>Eukaryota</taxon>
        <taxon>Metazoa</taxon>
        <taxon>Spiralia</taxon>
        <taxon>Lophotrochozoa</taxon>
        <taxon>Mollusca</taxon>
        <taxon>Bivalvia</taxon>
        <taxon>Autobranchia</taxon>
        <taxon>Heteroconchia</taxon>
        <taxon>Euheterodonta</taxon>
        <taxon>Imparidentia</taxon>
        <taxon>Neoheterodontei</taxon>
        <taxon>Myida</taxon>
        <taxon>Dreissenoidea</taxon>
        <taxon>Dreissenidae</taxon>
        <taxon>Dreissena</taxon>
    </lineage>
</organism>
<gene>
    <name evidence="1" type="ORF">DPMN_103137</name>
</gene>
<accession>A0A9D4H5G1</accession>
<comment type="caution">
    <text evidence="1">The sequence shown here is derived from an EMBL/GenBank/DDBJ whole genome shotgun (WGS) entry which is preliminary data.</text>
</comment>
<dbReference type="EMBL" id="JAIWYP010000004">
    <property type="protein sequence ID" value="KAH3829906.1"/>
    <property type="molecule type" value="Genomic_DNA"/>
</dbReference>
<reference evidence="1" key="2">
    <citation type="submission" date="2020-11" db="EMBL/GenBank/DDBJ databases">
        <authorList>
            <person name="McCartney M.A."/>
            <person name="Auch B."/>
            <person name="Kono T."/>
            <person name="Mallez S."/>
            <person name="Becker A."/>
            <person name="Gohl D.M."/>
            <person name="Silverstein K.A.T."/>
            <person name="Koren S."/>
            <person name="Bechman K.B."/>
            <person name="Herman A."/>
            <person name="Abrahante J.E."/>
            <person name="Garbe J."/>
        </authorList>
    </citation>
    <scope>NUCLEOTIDE SEQUENCE</scope>
    <source>
        <strain evidence="1">Duluth1</strain>
        <tissue evidence="1">Whole animal</tissue>
    </source>
</reference>
<dbReference type="Proteomes" id="UP000828390">
    <property type="component" value="Unassembled WGS sequence"/>
</dbReference>
<evidence type="ECO:0000313" key="1">
    <source>
        <dbReference type="EMBL" id="KAH3829906.1"/>
    </source>
</evidence>
<evidence type="ECO:0000313" key="2">
    <source>
        <dbReference type="Proteomes" id="UP000828390"/>
    </source>
</evidence>
<reference evidence="1" key="1">
    <citation type="journal article" date="2019" name="bioRxiv">
        <title>The Genome of the Zebra Mussel, Dreissena polymorpha: A Resource for Invasive Species Research.</title>
        <authorList>
            <person name="McCartney M.A."/>
            <person name="Auch B."/>
            <person name="Kono T."/>
            <person name="Mallez S."/>
            <person name="Zhang Y."/>
            <person name="Obille A."/>
            <person name="Becker A."/>
            <person name="Abrahante J.E."/>
            <person name="Garbe J."/>
            <person name="Badalamenti J.P."/>
            <person name="Herman A."/>
            <person name="Mangelson H."/>
            <person name="Liachko I."/>
            <person name="Sullivan S."/>
            <person name="Sone E.D."/>
            <person name="Koren S."/>
            <person name="Silverstein K.A.T."/>
            <person name="Beckman K.B."/>
            <person name="Gohl D.M."/>
        </authorList>
    </citation>
    <scope>NUCLEOTIDE SEQUENCE</scope>
    <source>
        <strain evidence="1">Duluth1</strain>
        <tissue evidence="1">Whole animal</tissue>
    </source>
</reference>
<name>A0A9D4H5G1_DREPO</name>
<proteinExistence type="predicted"/>
<protein>
    <submittedName>
        <fullName evidence="1">Uncharacterized protein</fullName>
    </submittedName>
</protein>
<dbReference type="AlphaFoldDB" id="A0A9D4H5G1"/>
<keyword evidence="2" id="KW-1185">Reference proteome</keyword>